<dbReference type="Gene3D" id="3.30.200.20">
    <property type="entry name" value="Phosphorylase Kinase, domain 1"/>
    <property type="match status" value="1"/>
</dbReference>
<dbReference type="InterPro" id="IPR003599">
    <property type="entry name" value="Ig_sub"/>
</dbReference>
<keyword evidence="4" id="KW-0677">Repeat</keyword>
<keyword evidence="5 8" id="KW-0547">Nucleotide-binding</keyword>
<dbReference type="PROSITE" id="PS50835">
    <property type="entry name" value="IG_LIKE"/>
    <property type="match status" value="2"/>
</dbReference>
<evidence type="ECO:0000256" key="8">
    <source>
        <dbReference type="PROSITE-ProRule" id="PRU10141"/>
    </source>
</evidence>
<dbReference type="InterPro" id="IPR007110">
    <property type="entry name" value="Ig-like_dom"/>
</dbReference>
<evidence type="ECO:0000256" key="7">
    <source>
        <dbReference type="ARBA" id="ARBA00023319"/>
    </source>
</evidence>
<comment type="subcellular location">
    <subcellularLocation>
        <location evidence="1">Cytoplasm</location>
    </subcellularLocation>
</comment>
<dbReference type="SMART" id="SM00220">
    <property type="entry name" value="S_TKc"/>
    <property type="match status" value="2"/>
</dbReference>
<evidence type="ECO:0000256" key="5">
    <source>
        <dbReference type="ARBA" id="ARBA00022741"/>
    </source>
</evidence>
<feature type="region of interest" description="Disordered" evidence="9">
    <location>
        <begin position="1664"/>
        <end position="1693"/>
    </location>
</feature>
<dbReference type="InterPro" id="IPR003961">
    <property type="entry name" value="FN3_dom"/>
</dbReference>
<feature type="domain" description="Protein kinase" evidence="10">
    <location>
        <begin position="1944"/>
        <end position="2196"/>
    </location>
</feature>
<feature type="region of interest" description="Disordered" evidence="9">
    <location>
        <begin position="70"/>
        <end position="114"/>
    </location>
</feature>
<dbReference type="InterPro" id="IPR013098">
    <property type="entry name" value="Ig_I-set"/>
</dbReference>
<accession>A0AAV7M7R5</accession>
<dbReference type="CDD" id="cd00063">
    <property type="entry name" value="FN3"/>
    <property type="match status" value="1"/>
</dbReference>
<dbReference type="InterPro" id="IPR000719">
    <property type="entry name" value="Prot_kinase_dom"/>
</dbReference>
<dbReference type="GO" id="GO:0005737">
    <property type="term" value="C:cytoplasm"/>
    <property type="evidence" value="ECO:0007669"/>
    <property type="project" value="UniProtKB-SubCell"/>
</dbReference>
<feature type="region of interest" description="Disordered" evidence="9">
    <location>
        <begin position="625"/>
        <end position="651"/>
    </location>
</feature>
<evidence type="ECO:0000256" key="3">
    <source>
        <dbReference type="ARBA" id="ARBA00022490"/>
    </source>
</evidence>
<dbReference type="FunFam" id="1.10.510.10:FF:000912">
    <property type="entry name" value="obscurin isoform X1"/>
    <property type="match status" value="1"/>
</dbReference>
<protein>
    <recommendedName>
        <fullName evidence="15">Obscurin</fullName>
    </recommendedName>
</protein>
<keyword evidence="7" id="KW-0393">Immunoglobulin domain</keyword>
<feature type="domain" description="Ig-like" evidence="11">
    <location>
        <begin position="200"/>
        <end position="288"/>
    </location>
</feature>
<dbReference type="InterPro" id="IPR008271">
    <property type="entry name" value="Ser/Thr_kinase_AS"/>
</dbReference>
<dbReference type="GO" id="GO:0003007">
    <property type="term" value="P:heart morphogenesis"/>
    <property type="evidence" value="ECO:0007669"/>
    <property type="project" value="UniProtKB-ARBA"/>
</dbReference>
<evidence type="ECO:0000256" key="4">
    <source>
        <dbReference type="ARBA" id="ARBA00022737"/>
    </source>
</evidence>
<sequence>MYRFFIVRCVEFIYFQQTRYELSFLSSTGDASVQLELEDSIRASLERADQEIRTALQKLVDPTTASLAFPQEKKGAGDGLHTLKPGIPGYSPTRTRSPETFRDANTQTPVGSSLDEEASIVGAVPRKKLSTVPFSPVTFRKAEEATEAGIPIRRQPLETADWHHQREESRKMWNVQHEMYIETTEQTCVYQKDDKISRPPCMQLTIEDVHVQLGKSARFEAVIEGNPLPTITWYKNNALLKESDMVRHMKDGARYSLILQNTVQEDGGVYTCVAKNYGGEVSCKAELIVHEEKEELAVKKERHGRKVHSFYDVKEEIGRGSFSFVKRVVHKGNKANCAAKFIPLRSKTRIQAYRERDIVGAISHEKMTLLLDSFETKKTIVLILELCSSEELLDRLFWKGSVTECEVKLYMKQVLEGIEYLHKKNILHLDIKPSNILMVHPDKEDIKICDFGFALKIDPSVPQYSQYGSPEYVSPEIASQMPVSKASDIWAVGVISYLSLTCSSPFAGENDRAILKNVQLGKVFWDSTDFVRLSEAAKDFVKRLLQIAAEFRPNATECLSHEWFLDTSTLEGSVQINTKRLKFLLARSKWQRSLMSYNSVLVMRSISELLYGTPDTPSLGVSRHLVEENSSPSTSGSSSDNECGSSSKDQDTSFFPEHHLPLFVQLPSFQDYCEDESSGKDSERRLLNARQVEISKDTELSHVKNLTEDKFSTDQNLPQEKVFSIEMEMRSELIGSKTEESVKTCQAKPIGFKAATIEVGDLALKRDKSEGLVKGSMADSALLHDVTKEQILDVEPSSMCVPRQSVAGQMLVPKHKHTHFTEQYKPALQVVVAEVDSRLDPQKPPLKEPDSTTHNADGCIHTSVHHQKYPVPDTPDQKQLSVGEGDFKISGLSVKQEKACLSVDSSIGRPASVEIPSEESTIHQCIPVSVFLKEQIDSATHCSDESVTLIDQVEQATPETSHKLEGKIACSIPCDDYAILGVQHQEDTLVLQTSKERPMSTSNFEAEDTALIGTFQKPPEIVNSSEKKLTSAKNDNNKVLTVELQEDTAASDHSSTAVCEEKAIKTVRYQVTLPTSEHPKNRSDSTAQCVDKAIQIVQRNESTAMVDPSKPSSPTQVNEKTVITVQFEDATLLSDHTKERPASTTLSNGENTILIVQHQRTTPVLDDTNQKTTSEAQTDNERTLVIVRHQASTPVPDLANEKQLADAQCDKESTVLVAQHQRKTPVLDYLQTKTSSAVQCGDGGTTVVFKHRMASPVSDSSVLLPVHGAKSGDISFTSSVEHQKNTASSENPCATNTLSVQTSKCTSSYNKEETATLECIVDEMVYLSKEMNVLANSISTDDGPQNNIVSEEIERQQDPRIISAESSRTLAKEMEADCSNASNVVVKIEKSTSMHVKTHPCIPSSQHSMFASFDQLQASPVFHEHIEDVTLESGSSSKTYFSHSCSSGTGRRSDNFSDFEEAGRESEVSLVEISDILDERSQSSSHAAGAVLSSVEPVYVHLSDLYDMRHVGDSGSCKSDQESTGDGSSLSVDELLQLCFEKETPSNITDVFAMYPNIAQDTVVQTSQTFYENIHGNIMERVSRSSTSERGWSSSASTDCSSVDSELLYNDSKKTSKVHRSSSSLKQRKSGLFWPYGKTETLEKSSEQSIKQKVKASMANISRIIKGKPPSERERKDETAENRRGLSAGESFEGTTVPLKKKSGLSSFKLSSFKSKEKVTLPPAFVEELTDQTVIVGHSITLSCRTSAHSHPTVEWFKDGIPIQGNDRVMISSTRKHFQLLTILAVTAQDLGIYACVATNCLGGASTCCLIKKAEILCSPTSPDIAQVHEDGALVIWKPVESIHPVTYTLQCRKEAGEWQTLASDISDCSYLTSNLSQGLVYSFRIACSSKAGMGSYSSPSAEVKIGEKTSAALQAVKLETPDVLEEENRGLTPSLMASGHPTYAFQSEMKRGRFSTVRKCWEKSSGRLLAAKMIPYTPENKQSKVMEYHILKKLHHTNIVQLHAAYISPRHLVLILELCEGLDLLQCLAQGPSYSELEVRDYLWQMLSAVEFLHTSRILHLDIRSENTIVTEHKLLKLLDFGSAQVYTQDQVITTETQKDFIENMAPELLEGHGAIPQTDVWAVGITAFIMLSADYPFCLDVRNELEKSIKQGKIKFTKCYAGLSGGAVSFLQSALWVNAWGRPSASDCLQSPWLQEAGMATTQQVAHVFLTTKLRGFLEDRSRISPSL</sequence>
<feature type="domain" description="Ig-like" evidence="11">
    <location>
        <begin position="1723"/>
        <end position="1800"/>
    </location>
</feature>
<dbReference type="GO" id="GO:0005524">
    <property type="term" value="F:ATP binding"/>
    <property type="evidence" value="ECO:0007669"/>
    <property type="project" value="UniProtKB-UniRule"/>
</dbReference>
<dbReference type="PROSITE" id="PS50853">
    <property type="entry name" value="FN3"/>
    <property type="match status" value="1"/>
</dbReference>
<dbReference type="PANTHER" id="PTHR24347">
    <property type="entry name" value="SERINE/THREONINE-PROTEIN KINASE"/>
    <property type="match status" value="1"/>
</dbReference>
<dbReference type="GO" id="GO:0004672">
    <property type="term" value="F:protein kinase activity"/>
    <property type="evidence" value="ECO:0007669"/>
    <property type="project" value="InterPro"/>
</dbReference>
<name>A0AAV7M7R5_PLEWA</name>
<feature type="region of interest" description="Disordered" evidence="9">
    <location>
        <begin position="1442"/>
        <end position="1461"/>
    </location>
</feature>
<evidence type="ECO:0000256" key="2">
    <source>
        <dbReference type="ARBA" id="ARBA00006692"/>
    </source>
</evidence>
<dbReference type="InterPro" id="IPR003598">
    <property type="entry name" value="Ig_sub2"/>
</dbReference>
<dbReference type="FunFam" id="2.60.40.10:FF:000107">
    <property type="entry name" value="Myosin, light chain kinase a"/>
    <property type="match status" value="1"/>
</dbReference>
<feature type="domain" description="Fibronectin type-III" evidence="12">
    <location>
        <begin position="1819"/>
        <end position="1909"/>
    </location>
</feature>
<dbReference type="SMART" id="SM00409">
    <property type="entry name" value="IG"/>
    <property type="match status" value="2"/>
</dbReference>
<dbReference type="FunFam" id="3.30.200.20:FF:000424">
    <property type="entry name" value="obscurin isoform X5"/>
    <property type="match status" value="1"/>
</dbReference>
<dbReference type="InterPro" id="IPR036116">
    <property type="entry name" value="FN3_sf"/>
</dbReference>
<evidence type="ECO:0000259" key="11">
    <source>
        <dbReference type="PROSITE" id="PS50835"/>
    </source>
</evidence>
<evidence type="ECO:0000259" key="10">
    <source>
        <dbReference type="PROSITE" id="PS50011"/>
    </source>
</evidence>
<organism evidence="13 14">
    <name type="scientific">Pleurodeles waltl</name>
    <name type="common">Iberian ribbed newt</name>
    <dbReference type="NCBI Taxonomy" id="8319"/>
    <lineage>
        <taxon>Eukaryota</taxon>
        <taxon>Metazoa</taxon>
        <taxon>Chordata</taxon>
        <taxon>Craniata</taxon>
        <taxon>Vertebrata</taxon>
        <taxon>Euteleostomi</taxon>
        <taxon>Amphibia</taxon>
        <taxon>Batrachia</taxon>
        <taxon>Caudata</taxon>
        <taxon>Salamandroidea</taxon>
        <taxon>Salamandridae</taxon>
        <taxon>Pleurodelinae</taxon>
        <taxon>Pleurodeles</taxon>
    </lineage>
</organism>
<evidence type="ECO:0000313" key="13">
    <source>
        <dbReference type="EMBL" id="KAJ1099293.1"/>
    </source>
</evidence>
<reference evidence="13" key="1">
    <citation type="journal article" date="2022" name="bioRxiv">
        <title>Sequencing and chromosome-scale assembly of the giantPleurodeles waltlgenome.</title>
        <authorList>
            <person name="Brown T."/>
            <person name="Elewa A."/>
            <person name="Iarovenko S."/>
            <person name="Subramanian E."/>
            <person name="Araus A.J."/>
            <person name="Petzold A."/>
            <person name="Susuki M."/>
            <person name="Suzuki K.-i.T."/>
            <person name="Hayashi T."/>
            <person name="Toyoda A."/>
            <person name="Oliveira C."/>
            <person name="Osipova E."/>
            <person name="Leigh N.D."/>
            <person name="Simon A."/>
            <person name="Yun M.H."/>
        </authorList>
    </citation>
    <scope>NUCLEOTIDE SEQUENCE</scope>
    <source>
        <strain evidence="13">20211129_DDA</strain>
        <tissue evidence="13">Liver</tissue>
    </source>
</reference>
<dbReference type="Gene3D" id="2.60.40.10">
    <property type="entry name" value="Immunoglobulins"/>
    <property type="match status" value="3"/>
</dbReference>
<evidence type="ECO:0000256" key="1">
    <source>
        <dbReference type="ARBA" id="ARBA00004496"/>
    </source>
</evidence>
<dbReference type="FunFam" id="2.60.40.10:FF:000147">
    <property type="entry name" value="Myosin light chain kinase"/>
    <property type="match status" value="1"/>
</dbReference>
<dbReference type="FunFam" id="1.10.510.10:FF:000519">
    <property type="entry name" value="Obscurin, cytoskeletal calmodulin and titin-interacting RhoGEF"/>
    <property type="match status" value="1"/>
</dbReference>
<keyword evidence="6 8" id="KW-0067">ATP-binding</keyword>
<dbReference type="SUPFAM" id="SSF49265">
    <property type="entry name" value="Fibronectin type III"/>
    <property type="match status" value="1"/>
</dbReference>
<comment type="similarity">
    <text evidence="2">Belongs to the protein kinase superfamily. CAMK Ser/Thr protein kinase family.</text>
</comment>
<evidence type="ECO:0000256" key="9">
    <source>
        <dbReference type="SAM" id="MobiDB-lite"/>
    </source>
</evidence>
<feature type="binding site" evidence="8">
    <location>
        <position position="340"/>
    </location>
    <ligand>
        <name>ATP</name>
        <dbReference type="ChEBI" id="CHEBI:30616"/>
    </ligand>
</feature>
<feature type="compositionally biased region" description="Low complexity" evidence="9">
    <location>
        <begin position="630"/>
        <end position="647"/>
    </location>
</feature>
<dbReference type="SUPFAM" id="SSF56112">
    <property type="entry name" value="Protein kinase-like (PK-like)"/>
    <property type="match status" value="2"/>
</dbReference>
<dbReference type="PROSITE" id="PS00107">
    <property type="entry name" value="PROTEIN_KINASE_ATP"/>
    <property type="match status" value="1"/>
</dbReference>
<dbReference type="GO" id="GO:0055013">
    <property type="term" value="P:cardiac muscle cell development"/>
    <property type="evidence" value="ECO:0007669"/>
    <property type="project" value="UniProtKB-ARBA"/>
</dbReference>
<dbReference type="PROSITE" id="PS50011">
    <property type="entry name" value="PROTEIN_KINASE_DOM"/>
    <property type="match status" value="2"/>
</dbReference>
<dbReference type="Pfam" id="PF07679">
    <property type="entry name" value="I-set"/>
    <property type="match status" value="2"/>
</dbReference>
<feature type="domain" description="Protein kinase" evidence="10">
    <location>
        <begin position="311"/>
        <end position="564"/>
    </location>
</feature>
<feature type="compositionally biased region" description="Basic and acidic residues" evidence="9">
    <location>
        <begin position="1669"/>
        <end position="1684"/>
    </location>
</feature>
<evidence type="ECO:0000313" key="14">
    <source>
        <dbReference type="Proteomes" id="UP001066276"/>
    </source>
</evidence>
<dbReference type="Proteomes" id="UP001066276">
    <property type="component" value="Chromosome 10"/>
</dbReference>
<keyword evidence="3" id="KW-0963">Cytoplasm</keyword>
<dbReference type="PROSITE" id="PS00108">
    <property type="entry name" value="PROTEIN_KINASE_ST"/>
    <property type="match status" value="1"/>
</dbReference>
<proteinExistence type="inferred from homology"/>
<keyword evidence="14" id="KW-1185">Reference proteome</keyword>
<dbReference type="InterPro" id="IPR011009">
    <property type="entry name" value="Kinase-like_dom_sf"/>
</dbReference>
<feature type="compositionally biased region" description="Basic and acidic residues" evidence="9">
    <location>
        <begin position="1451"/>
        <end position="1461"/>
    </location>
</feature>
<dbReference type="Gene3D" id="1.10.510.10">
    <property type="entry name" value="Transferase(Phosphotransferase) domain 1"/>
    <property type="match status" value="2"/>
</dbReference>
<dbReference type="EMBL" id="JANPWB010000014">
    <property type="protein sequence ID" value="KAJ1099293.1"/>
    <property type="molecule type" value="Genomic_DNA"/>
</dbReference>
<dbReference type="InterPro" id="IPR017441">
    <property type="entry name" value="Protein_kinase_ATP_BS"/>
</dbReference>
<evidence type="ECO:0008006" key="15">
    <source>
        <dbReference type="Google" id="ProtNLM"/>
    </source>
</evidence>
<comment type="caution">
    <text evidence="13">The sequence shown here is derived from an EMBL/GenBank/DDBJ whole genome shotgun (WGS) entry which is preliminary data.</text>
</comment>
<evidence type="ECO:0000259" key="12">
    <source>
        <dbReference type="PROSITE" id="PS50853"/>
    </source>
</evidence>
<gene>
    <name evidence="13" type="ORF">NDU88_004395</name>
</gene>
<dbReference type="InterPro" id="IPR013783">
    <property type="entry name" value="Ig-like_fold"/>
</dbReference>
<dbReference type="SMART" id="SM00408">
    <property type="entry name" value="IGc2"/>
    <property type="match status" value="2"/>
</dbReference>
<dbReference type="SUPFAM" id="SSF48726">
    <property type="entry name" value="Immunoglobulin"/>
    <property type="match status" value="2"/>
</dbReference>
<dbReference type="InterPro" id="IPR036179">
    <property type="entry name" value="Ig-like_dom_sf"/>
</dbReference>
<dbReference type="Pfam" id="PF00069">
    <property type="entry name" value="Pkinase"/>
    <property type="match status" value="2"/>
</dbReference>
<evidence type="ECO:0000256" key="6">
    <source>
        <dbReference type="ARBA" id="ARBA00022840"/>
    </source>
</evidence>